<evidence type="ECO:0000313" key="3">
    <source>
        <dbReference type="Proteomes" id="UP000002805"/>
    </source>
</evidence>
<dbReference type="Proteomes" id="UP000002805">
    <property type="component" value="Chromosome"/>
</dbReference>
<name>B5HEH1_STRE2</name>
<organism evidence="2 3">
    <name type="scientific">Streptomyces pristinaespiralis (strain ATCC 25486 / DSM 40338 / CBS 914.69 / JCM 4507 / KCC S-0507 / NBRC 13074 / NRRL 2958 / 5647)</name>
    <dbReference type="NCBI Taxonomy" id="457429"/>
    <lineage>
        <taxon>Bacteria</taxon>
        <taxon>Bacillati</taxon>
        <taxon>Actinomycetota</taxon>
        <taxon>Actinomycetes</taxon>
        <taxon>Kitasatosporales</taxon>
        <taxon>Streptomycetaceae</taxon>
        <taxon>Streptomyces</taxon>
    </lineage>
</organism>
<protein>
    <submittedName>
        <fullName evidence="2">Uncharacterized protein</fullName>
    </submittedName>
</protein>
<evidence type="ECO:0000313" key="2">
    <source>
        <dbReference type="EMBL" id="EDY65232.1"/>
    </source>
</evidence>
<feature type="compositionally biased region" description="Low complexity" evidence="1">
    <location>
        <begin position="67"/>
        <end position="80"/>
    </location>
</feature>
<sequence>MTCPVCPKASWAKPTVCIHRHLHGHHHSNGLPDYSSCRAGGGRLPGSWETDACPVVGGGRMPGSSEDGAAPARGRPAADGLCGRRAHRGRYSCA</sequence>
<gene>
    <name evidence="2" type="ORF">SSDG_03556</name>
</gene>
<feature type="region of interest" description="Disordered" evidence="1">
    <location>
        <begin position="55"/>
        <end position="81"/>
    </location>
</feature>
<dbReference type="HOGENOM" id="CLU_2384952_0_0_11"/>
<reference evidence="3" key="1">
    <citation type="submission" date="2008-02" db="EMBL/GenBank/DDBJ databases">
        <authorList>
            <consortium name="The Broad Institute Genome Sequencing Platform"/>
            <person name="Fischbach M."/>
            <person name="Ward D."/>
            <person name="Young S."/>
            <person name="Jaffe D."/>
            <person name="Gnerre S."/>
            <person name="Berlin A."/>
            <person name="Heiman D."/>
            <person name="Hepburn T."/>
            <person name="Sykes S."/>
            <person name="Alvarado L."/>
            <person name="Kodira C.D."/>
            <person name="Straight P."/>
            <person name="Clardy J."/>
            <person name="Hung D."/>
            <person name="Kolter R."/>
            <person name="Mekalanos J."/>
            <person name="Walker S."/>
            <person name="Walsh C.T."/>
            <person name="Lander E."/>
            <person name="Galagan J."/>
            <person name="Nusbaum C."/>
            <person name="Birren B."/>
        </authorList>
    </citation>
    <scope>NUCLEOTIDE SEQUENCE [LARGE SCALE GENOMIC DNA]</scope>
    <source>
        <strain evidence="3">ATCC 25486 / DSM 40338 / CBS 914.69 / JCM 4507 / NBRC 13074 / NRRL 2958 / 5647</strain>
    </source>
</reference>
<accession>B5HEH1</accession>
<dbReference type="AlphaFoldDB" id="B5HEH1"/>
<dbReference type="EMBL" id="CM000950">
    <property type="protein sequence ID" value="EDY65232.1"/>
    <property type="molecule type" value="Genomic_DNA"/>
</dbReference>
<keyword evidence="3" id="KW-1185">Reference proteome</keyword>
<proteinExistence type="predicted"/>
<reference evidence="3" key="2">
    <citation type="submission" date="2009-10" db="EMBL/GenBank/DDBJ databases">
        <title>The genome sequence of Streptomyces pristinaespiralis strain ATCC 25486.</title>
        <authorList>
            <consortium name="The Broad Institute Genome Sequencing Platform"/>
            <consortium name="Broad Institute Microbial Sequencing Center"/>
            <person name="Fischbach M."/>
            <person name="Godfrey P."/>
            <person name="Ward D."/>
            <person name="Young S."/>
            <person name="Zeng Q."/>
            <person name="Koehrsen M."/>
            <person name="Alvarado L."/>
            <person name="Berlin A.M."/>
            <person name="Bochicchio J."/>
            <person name="Borenstein D."/>
            <person name="Chapman S.B."/>
            <person name="Chen Z."/>
            <person name="Engels R."/>
            <person name="Freedman E."/>
            <person name="Gellesch M."/>
            <person name="Goldberg J."/>
            <person name="Griggs A."/>
            <person name="Gujja S."/>
            <person name="Heilman E.R."/>
            <person name="Heiman D.I."/>
            <person name="Hepburn T.A."/>
            <person name="Howarth C."/>
            <person name="Jen D."/>
            <person name="Larson L."/>
            <person name="Lewis B."/>
            <person name="Mehta T."/>
            <person name="Park D."/>
            <person name="Pearson M."/>
            <person name="Richards J."/>
            <person name="Roberts A."/>
            <person name="Saif S."/>
            <person name="Shea T.D."/>
            <person name="Shenoy N."/>
            <person name="Sisk P."/>
            <person name="Stolte C."/>
            <person name="Sykes S.N."/>
            <person name="Thomson T."/>
            <person name="Walk T."/>
            <person name="White J."/>
            <person name="Yandava C."/>
            <person name="Straight P."/>
            <person name="Clardy J."/>
            <person name="Hung D."/>
            <person name="Kolter R."/>
            <person name="Mekalanos J."/>
            <person name="Walker S."/>
            <person name="Walsh C.T."/>
            <person name="Wieland-Brown L.C."/>
            <person name="Haas B."/>
            <person name="Nusbaum C."/>
            <person name="Birren B."/>
        </authorList>
    </citation>
    <scope>NUCLEOTIDE SEQUENCE [LARGE SCALE GENOMIC DNA]</scope>
    <source>
        <strain evidence="3">ATCC 25486 / DSM 40338 / CBS 914.69 / JCM 4507 / NBRC 13074 / NRRL 2958 / 5647</strain>
    </source>
</reference>
<evidence type="ECO:0000256" key="1">
    <source>
        <dbReference type="SAM" id="MobiDB-lite"/>
    </source>
</evidence>